<feature type="domain" description="SWIM-type" evidence="2">
    <location>
        <begin position="94"/>
        <end position="133"/>
    </location>
</feature>
<accession>A0ABN7X5M6</accession>
<dbReference type="EMBL" id="CAJVQB010089815">
    <property type="protein sequence ID" value="CAG8847906.1"/>
    <property type="molecule type" value="Genomic_DNA"/>
</dbReference>
<evidence type="ECO:0000259" key="2">
    <source>
        <dbReference type="PROSITE" id="PS50966"/>
    </source>
</evidence>
<reference evidence="3 4" key="1">
    <citation type="submission" date="2021-06" db="EMBL/GenBank/DDBJ databases">
        <authorList>
            <person name="Kallberg Y."/>
            <person name="Tangrot J."/>
            <person name="Rosling A."/>
        </authorList>
    </citation>
    <scope>NUCLEOTIDE SEQUENCE [LARGE SCALE GENOMIC DNA]</scope>
    <source>
        <strain evidence="3 4">120-4 pot B 10/14</strain>
    </source>
</reference>
<feature type="non-terminal residue" evidence="3">
    <location>
        <position position="327"/>
    </location>
</feature>
<keyword evidence="1" id="KW-0479">Metal-binding</keyword>
<protein>
    <submittedName>
        <fullName evidence="3">11316_t:CDS:1</fullName>
    </submittedName>
</protein>
<name>A0ABN7X5M6_GIGMA</name>
<keyword evidence="1" id="KW-0862">Zinc</keyword>
<dbReference type="PROSITE" id="PS50966">
    <property type="entry name" value="ZF_SWIM"/>
    <property type="match status" value="1"/>
</dbReference>
<evidence type="ECO:0000313" key="3">
    <source>
        <dbReference type="EMBL" id="CAG8847906.1"/>
    </source>
</evidence>
<evidence type="ECO:0000256" key="1">
    <source>
        <dbReference type="PROSITE-ProRule" id="PRU00325"/>
    </source>
</evidence>
<proteinExistence type="predicted"/>
<organism evidence="3 4">
    <name type="scientific">Gigaspora margarita</name>
    <dbReference type="NCBI Taxonomy" id="4874"/>
    <lineage>
        <taxon>Eukaryota</taxon>
        <taxon>Fungi</taxon>
        <taxon>Fungi incertae sedis</taxon>
        <taxon>Mucoromycota</taxon>
        <taxon>Glomeromycotina</taxon>
        <taxon>Glomeromycetes</taxon>
        <taxon>Diversisporales</taxon>
        <taxon>Gigasporaceae</taxon>
        <taxon>Gigaspora</taxon>
    </lineage>
</organism>
<sequence length="327" mass="39355">VKEQYDYCYKNDLKHVWAYLWCEWYHPEMWKQWAHASTPKLNILRSTMAIEGHWRYNRARLDLIIYIIVVKVIPHQIDRLQLLRNNRCMSKWRDDFRLEWKKLTTEKICSCSSFLLSRFHLCKHLVGIYGPVEPGFFRKVTRQEHYPLLEVKEENAFSDLPENIHTSIKNLNNSEPQVNNQFHEQQSQACGQESQVNEQEFQVNEQEFQVNDQESQVNEQEFQVNEQEFQVNDQEFQIHEQDSTTANLSEYSTDIASDNQDLILFQNRKKEIFNLLDETKNILEKNVADPNKWLDSIEKNFEPLRKLVEDCKHFERKNSIPNTWKNR</sequence>
<dbReference type="Proteomes" id="UP000789901">
    <property type="component" value="Unassembled WGS sequence"/>
</dbReference>
<keyword evidence="1" id="KW-0863">Zinc-finger</keyword>
<dbReference type="InterPro" id="IPR007527">
    <property type="entry name" value="Znf_SWIM"/>
</dbReference>
<gene>
    <name evidence="3" type="ORF">GMARGA_LOCUS38911</name>
</gene>
<evidence type="ECO:0000313" key="4">
    <source>
        <dbReference type="Proteomes" id="UP000789901"/>
    </source>
</evidence>
<comment type="caution">
    <text evidence="3">The sequence shown here is derived from an EMBL/GenBank/DDBJ whole genome shotgun (WGS) entry which is preliminary data.</text>
</comment>
<keyword evidence="4" id="KW-1185">Reference proteome</keyword>
<feature type="non-terminal residue" evidence="3">
    <location>
        <position position="1"/>
    </location>
</feature>